<dbReference type="HOGENOM" id="CLU_3023669_0_0_3"/>
<gene>
    <name evidence="1" type="ORF">Cha6605_3146</name>
</gene>
<name>K9UH70_CHAP6</name>
<protein>
    <submittedName>
        <fullName evidence="1">Uncharacterized protein</fullName>
    </submittedName>
</protein>
<evidence type="ECO:0000313" key="2">
    <source>
        <dbReference type="Proteomes" id="UP000010366"/>
    </source>
</evidence>
<organism evidence="1 2">
    <name type="scientific">Chamaesiphon minutus (strain ATCC 27169 / PCC 6605)</name>
    <dbReference type="NCBI Taxonomy" id="1173020"/>
    <lineage>
        <taxon>Bacteria</taxon>
        <taxon>Bacillati</taxon>
        <taxon>Cyanobacteriota</taxon>
        <taxon>Cyanophyceae</taxon>
        <taxon>Gomontiellales</taxon>
        <taxon>Chamaesiphonaceae</taxon>
        <taxon>Chamaesiphon</taxon>
    </lineage>
</organism>
<proteinExistence type="predicted"/>
<dbReference type="KEGG" id="cmp:Cha6605_3146"/>
<evidence type="ECO:0000313" key="1">
    <source>
        <dbReference type="EMBL" id="AFY94160.1"/>
    </source>
</evidence>
<dbReference type="EMBL" id="CP003600">
    <property type="protein sequence ID" value="AFY94160.1"/>
    <property type="molecule type" value="Genomic_DNA"/>
</dbReference>
<reference evidence="1 2" key="1">
    <citation type="submission" date="2012-05" db="EMBL/GenBank/DDBJ databases">
        <title>Finished chromosome of genome of Chamaesiphon sp. PCC 6605.</title>
        <authorList>
            <consortium name="US DOE Joint Genome Institute"/>
            <person name="Gugger M."/>
            <person name="Coursin T."/>
            <person name="Rippka R."/>
            <person name="Tandeau De Marsac N."/>
            <person name="Huntemann M."/>
            <person name="Wei C.-L."/>
            <person name="Han J."/>
            <person name="Detter J.C."/>
            <person name="Han C."/>
            <person name="Tapia R."/>
            <person name="Chen A."/>
            <person name="Kyrpides N."/>
            <person name="Mavromatis K."/>
            <person name="Markowitz V."/>
            <person name="Szeto E."/>
            <person name="Ivanova N."/>
            <person name="Pagani I."/>
            <person name="Pati A."/>
            <person name="Goodwin L."/>
            <person name="Nordberg H.P."/>
            <person name="Cantor M.N."/>
            <person name="Hua S.X."/>
            <person name="Woyke T."/>
            <person name="Kerfeld C.A."/>
        </authorList>
    </citation>
    <scope>NUCLEOTIDE SEQUENCE [LARGE SCALE GENOMIC DNA]</scope>
    <source>
        <strain evidence="2">ATCC 27169 / PCC 6605</strain>
    </source>
</reference>
<keyword evidence="2" id="KW-1185">Reference proteome</keyword>
<dbReference type="STRING" id="1173020.Cha6605_3146"/>
<dbReference type="Proteomes" id="UP000010366">
    <property type="component" value="Chromosome"/>
</dbReference>
<sequence>MEIIADGENLLEVWNINHMAIYCRCYKITTGRVEYAQWKKQQLAFAIQTTSRSRH</sequence>
<accession>K9UH70</accession>
<dbReference type="AlphaFoldDB" id="K9UH70"/>